<dbReference type="EMBL" id="JAAAXX010000001">
    <property type="protein sequence ID" value="KAF2392238.1"/>
    <property type="molecule type" value="Genomic_DNA"/>
</dbReference>
<reference evidence="1 2" key="1">
    <citation type="submission" date="2019-12" db="EMBL/GenBank/DDBJ databases">
        <title>Endophytic bacteria associated with Panax ginseng seedlings.</title>
        <authorList>
            <person name="Park J.M."/>
            <person name="Shin R."/>
            <person name="Jo S.H."/>
        </authorList>
    </citation>
    <scope>NUCLEOTIDE SEQUENCE [LARGE SCALE GENOMIC DNA]</scope>
    <source>
        <strain evidence="1 2">PgKB32</strain>
    </source>
</reference>
<sequence length="289" mass="33578">MSSMDRSTAEDFIVWLRHPESSALHLAETDLDGQLILLKESAVARKDEQEANRFWCVQTIIKVQRYFMEAFDKIKNGAFYDAWCEFERCEIALSNLSTHFNAEETDSHRLQYIRCMLERWQSLYPYKLFASPEFIKKKIVCSVCKRRVTPRASCGHKKGSLYNGEMCYHLVEEMDLISISLVEQPVQRYSVLFLGSEDGTQRDHYDYGNVKYVADGVASPFHEWVPEWTTHFVTAAEVAHLSTDHPCPCLSGKHFGECCIDKQEVEVPHLQIYFLVPPPRELPNFQFLF</sequence>
<dbReference type="Proteomes" id="UP000475265">
    <property type="component" value="Unassembled WGS sequence"/>
</dbReference>
<name>A0A6L5BV42_9PSED</name>
<evidence type="ECO:0000313" key="1">
    <source>
        <dbReference type="EMBL" id="KAF2392238.1"/>
    </source>
</evidence>
<comment type="caution">
    <text evidence="1">The sequence shown here is derived from an EMBL/GenBank/DDBJ whole genome shotgun (WGS) entry which is preliminary data.</text>
</comment>
<proteinExistence type="predicted"/>
<gene>
    <name evidence="1" type="ORF">FX983_00187</name>
</gene>
<accession>A0A6L5BV42</accession>
<protein>
    <recommendedName>
        <fullName evidence="3">Zinc chelation protein SecC</fullName>
    </recommendedName>
</protein>
<evidence type="ECO:0000313" key="2">
    <source>
        <dbReference type="Proteomes" id="UP000475265"/>
    </source>
</evidence>
<evidence type="ECO:0008006" key="3">
    <source>
        <dbReference type="Google" id="ProtNLM"/>
    </source>
</evidence>
<dbReference type="AlphaFoldDB" id="A0A6L5BV42"/>
<dbReference type="RefSeq" id="WP_163907778.1">
    <property type="nucleotide sequence ID" value="NZ_JAAAXX010000001.1"/>
</dbReference>
<organism evidence="1 2">
    <name type="scientific">Pseudomonas frederiksbergensis</name>
    <dbReference type="NCBI Taxonomy" id="104087"/>
    <lineage>
        <taxon>Bacteria</taxon>
        <taxon>Pseudomonadati</taxon>
        <taxon>Pseudomonadota</taxon>
        <taxon>Gammaproteobacteria</taxon>
        <taxon>Pseudomonadales</taxon>
        <taxon>Pseudomonadaceae</taxon>
        <taxon>Pseudomonas</taxon>
    </lineage>
</organism>